<dbReference type="WBParaSite" id="GPUH_0001288301-mRNA-1">
    <property type="protein sequence ID" value="GPUH_0001288301-mRNA-1"/>
    <property type="gene ID" value="GPUH_0001288301"/>
</dbReference>
<gene>
    <name evidence="2" type="ORF">GPUH_LOCUS12869</name>
</gene>
<dbReference type="AlphaFoldDB" id="A0A183DVX8"/>
<evidence type="ECO:0000313" key="4">
    <source>
        <dbReference type="WBParaSite" id="GPUH_0001288301-mRNA-1"/>
    </source>
</evidence>
<accession>A0A183DVX8</accession>
<dbReference type="Proteomes" id="UP000271098">
    <property type="component" value="Unassembled WGS sequence"/>
</dbReference>
<evidence type="ECO:0000313" key="2">
    <source>
        <dbReference type="EMBL" id="VDN21185.1"/>
    </source>
</evidence>
<dbReference type="EMBL" id="UYRT01079674">
    <property type="protein sequence ID" value="VDN21185.1"/>
    <property type="molecule type" value="Genomic_DNA"/>
</dbReference>
<feature type="region of interest" description="Disordered" evidence="1">
    <location>
        <begin position="44"/>
        <end position="73"/>
    </location>
</feature>
<protein>
    <submittedName>
        <fullName evidence="2 4">Uncharacterized protein</fullName>
    </submittedName>
</protein>
<reference evidence="4" key="1">
    <citation type="submission" date="2016-06" db="UniProtKB">
        <authorList>
            <consortium name="WormBaseParasite"/>
        </authorList>
    </citation>
    <scope>IDENTIFICATION</scope>
</reference>
<organism evidence="4">
    <name type="scientific">Gongylonema pulchrum</name>
    <dbReference type="NCBI Taxonomy" id="637853"/>
    <lineage>
        <taxon>Eukaryota</taxon>
        <taxon>Metazoa</taxon>
        <taxon>Ecdysozoa</taxon>
        <taxon>Nematoda</taxon>
        <taxon>Chromadorea</taxon>
        <taxon>Rhabditida</taxon>
        <taxon>Spirurina</taxon>
        <taxon>Spiruromorpha</taxon>
        <taxon>Spiruroidea</taxon>
        <taxon>Gongylonematidae</taxon>
        <taxon>Gongylonema</taxon>
    </lineage>
</organism>
<evidence type="ECO:0000256" key="1">
    <source>
        <dbReference type="SAM" id="MobiDB-lite"/>
    </source>
</evidence>
<proteinExistence type="predicted"/>
<reference evidence="2 3" key="2">
    <citation type="submission" date="2018-11" db="EMBL/GenBank/DDBJ databases">
        <authorList>
            <consortium name="Pathogen Informatics"/>
        </authorList>
    </citation>
    <scope>NUCLEOTIDE SEQUENCE [LARGE SCALE GENOMIC DNA]</scope>
</reference>
<name>A0A183DVX8_9BILA</name>
<keyword evidence="3" id="KW-1185">Reference proteome</keyword>
<sequence length="89" mass="9600">MKAAKRPIERGIELIGNRTTAPARHMGTLPLRHRRARGGIQTRNISAADGRSAPDPQPGPQQDPNLRSSGGEPVFCHRAASAVWISGRN</sequence>
<evidence type="ECO:0000313" key="3">
    <source>
        <dbReference type="Proteomes" id="UP000271098"/>
    </source>
</evidence>